<feature type="domain" description="DUF4283" evidence="1">
    <location>
        <begin position="103"/>
        <end position="182"/>
    </location>
</feature>
<dbReference type="PANTHER" id="PTHR33233:SF17">
    <property type="entry name" value="DUF4283 DOMAIN-CONTAINING PROTEIN"/>
    <property type="match status" value="1"/>
</dbReference>
<dbReference type="EnsemblPlants" id="evm.model.08.750">
    <property type="protein sequence ID" value="cds.evm.model.08.750"/>
    <property type="gene ID" value="evm.TU.08.750"/>
</dbReference>
<name>A0A803QC91_CANSA</name>
<dbReference type="EMBL" id="UZAU01000692">
    <property type="status" value="NOT_ANNOTATED_CDS"/>
    <property type="molecule type" value="Genomic_DNA"/>
</dbReference>
<protein>
    <recommendedName>
        <fullName evidence="1">DUF4283 domain-containing protein</fullName>
    </recommendedName>
</protein>
<reference evidence="2" key="1">
    <citation type="submission" date="2018-11" db="EMBL/GenBank/DDBJ databases">
        <authorList>
            <person name="Grassa J C."/>
        </authorList>
    </citation>
    <scope>NUCLEOTIDE SEQUENCE [LARGE SCALE GENOMIC DNA]</scope>
</reference>
<organism evidence="2 3">
    <name type="scientific">Cannabis sativa</name>
    <name type="common">Hemp</name>
    <name type="synonym">Marijuana</name>
    <dbReference type="NCBI Taxonomy" id="3483"/>
    <lineage>
        <taxon>Eukaryota</taxon>
        <taxon>Viridiplantae</taxon>
        <taxon>Streptophyta</taxon>
        <taxon>Embryophyta</taxon>
        <taxon>Tracheophyta</taxon>
        <taxon>Spermatophyta</taxon>
        <taxon>Magnoliopsida</taxon>
        <taxon>eudicotyledons</taxon>
        <taxon>Gunneridae</taxon>
        <taxon>Pentapetalae</taxon>
        <taxon>rosids</taxon>
        <taxon>fabids</taxon>
        <taxon>Rosales</taxon>
        <taxon>Cannabaceae</taxon>
        <taxon>Cannabis</taxon>
    </lineage>
</organism>
<dbReference type="InterPro" id="IPR025558">
    <property type="entry name" value="DUF4283"/>
</dbReference>
<accession>A0A803QC91</accession>
<dbReference type="AlphaFoldDB" id="A0A803QC91"/>
<sequence>MQFTEQIRSERRALGSFDSQDPLLVRLHPDQIMVREEEESLQSARKSWVDEVDNLQLASQNHWQHFTGGKVLNSDAKLSFTEPVIKEGRKIAHIDLEEVKLEEESWKSAVICMVLGANIPLWSLKFYSENLGPLGIVQVARMTKGLTMVKFNDKATRDEVLENGMIQFDRKPVFIRPWSADLNVIRFVKSVPLWIRLPNLGL</sequence>
<reference evidence="2" key="2">
    <citation type="submission" date="2021-03" db="UniProtKB">
        <authorList>
            <consortium name="EnsemblPlants"/>
        </authorList>
    </citation>
    <scope>IDENTIFICATION</scope>
</reference>
<dbReference type="Proteomes" id="UP000596661">
    <property type="component" value="Chromosome 8"/>
</dbReference>
<dbReference type="PANTHER" id="PTHR33233">
    <property type="entry name" value="ENDONUCLEASE/EXONUCLEASE/PHOSPHATASE"/>
    <property type="match status" value="1"/>
</dbReference>
<keyword evidence="3" id="KW-1185">Reference proteome</keyword>
<dbReference type="Pfam" id="PF14111">
    <property type="entry name" value="DUF4283"/>
    <property type="match status" value="1"/>
</dbReference>
<evidence type="ECO:0000313" key="3">
    <source>
        <dbReference type="Proteomes" id="UP000596661"/>
    </source>
</evidence>
<dbReference type="Gramene" id="evm.model.08.750">
    <property type="protein sequence ID" value="cds.evm.model.08.750"/>
    <property type="gene ID" value="evm.TU.08.750"/>
</dbReference>
<evidence type="ECO:0000313" key="2">
    <source>
        <dbReference type="EnsemblPlants" id="cds.evm.model.08.750"/>
    </source>
</evidence>
<evidence type="ECO:0000259" key="1">
    <source>
        <dbReference type="Pfam" id="PF14111"/>
    </source>
</evidence>
<proteinExistence type="predicted"/>